<reference evidence="1" key="2">
    <citation type="journal article" date="2019" name="Genome Biol. Evol.">
        <title>Day and night: Metabolic profiles and evolutionary relationships of six axenic non-marine cyanobacteria.</title>
        <authorList>
            <person name="Will S.E."/>
            <person name="Henke P."/>
            <person name="Boedeker C."/>
            <person name="Huang S."/>
            <person name="Brinkmann H."/>
            <person name="Rohde M."/>
            <person name="Jarek M."/>
            <person name="Friedl T."/>
            <person name="Seufert S."/>
            <person name="Schumacher M."/>
            <person name="Overmann J."/>
            <person name="Neumann-Schaal M."/>
            <person name="Petersen J."/>
        </authorList>
    </citation>
    <scope>NUCLEOTIDE SEQUENCE [LARGE SCALE GENOMIC DNA]</scope>
    <source>
        <strain evidence="1">PCC 7102</strain>
    </source>
</reference>
<evidence type="ECO:0008006" key="3">
    <source>
        <dbReference type="Google" id="ProtNLM"/>
    </source>
</evidence>
<proteinExistence type="predicted"/>
<dbReference type="Proteomes" id="UP000271624">
    <property type="component" value="Unassembled WGS sequence"/>
</dbReference>
<dbReference type="InterPro" id="IPR023214">
    <property type="entry name" value="HAD_sf"/>
</dbReference>
<evidence type="ECO:0000313" key="2">
    <source>
        <dbReference type="Proteomes" id="UP000271624"/>
    </source>
</evidence>
<dbReference type="SUPFAM" id="SSF56784">
    <property type="entry name" value="HAD-like"/>
    <property type="match status" value="1"/>
</dbReference>
<gene>
    <name evidence="1" type="ORF">DSM106972_076880</name>
</gene>
<reference evidence="1" key="1">
    <citation type="submission" date="2018-12" db="EMBL/GenBank/DDBJ databases">
        <authorList>
            <person name="Will S."/>
            <person name="Neumann-Schaal M."/>
            <person name="Henke P."/>
        </authorList>
    </citation>
    <scope>NUCLEOTIDE SEQUENCE</scope>
    <source>
        <strain evidence="1">PCC 7102</strain>
    </source>
</reference>
<evidence type="ECO:0000313" key="1">
    <source>
        <dbReference type="EMBL" id="RUT00240.1"/>
    </source>
</evidence>
<accession>A0A433V2C5</accession>
<comment type="caution">
    <text evidence="1">The sequence shown here is derived from an EMBL/GenBank/DDBJ whole genome shotgun (WGS) entry which is preliminary data.</text>
</comment>
<dbReference type="Gene3D" id="1.10.150.400">
    <property type="match status" value="1"/>
</dbReference>
<dbReference type="Pfam" id="PF13419">
    <property type="entry name" value="HAD_2"/>
    <property type="match status" value="1"/>
</dbReference>
<organism evidence="1 2">
    <name type="scientific">Dulcicalothrix desertica PCC 7102</name>
    <dbReference type="NCBI Taxonomy" id="232991"/>
    <lineage>
        <taxon>Bacteria</taxon>
        <taxon>Bacillati</taxon>
        <taxon>Cyanobacteriota</taxon>
        <taxon>Cyanophyceae</taxon>
        <taxon>Nostocales</taxon>
        <taxon>Calotrichaceae</taxon>
        <taxon>Dulcicalothrix</taxon>
    </lineage>
</organism>
<protein>
    <recommendedName>
        <fullName evidence="3">Hydrolase</fullName>
    </recommendedName>
</protein>
<dbReference type="RefSeq" id="WP_127085767.1">
    <property type="nucleotide sequence ID" value="NZ_RSCL01000025.1"/>
</dbReference>
<dbReference type="InterPro" id="IPR041492">
    <property type="entry name" value="HAD_2"/>
</dbReference>
<keyword evidence="2" id="KW-1185">Reference proteome</keyword>
<dbReference type="AlphaFoldDB" id="A0A433V2C5"/>
<sequence>MNQKVNSFDVFETAIVRIWAKPTDLFWELGNQLKQEGLIHVSPEAWQKMRVDAENNARRASAKGEVTLEQIYKQFLSCFNWSTNQLKQIMEKEIALELKSLRPVPKIQQKIQSLQKQNSRIIYMSDMYLPKNVIQDFLVKNNVWAKDSKLYISSEIEASKATGELFPYCLKQELIKASDLVHIGDNLNSDVKQAKKQGIKVEPFTQTHLNRYEQLIADEQRLPLRFRSLLAGISRLTRLQSQQTNSNKQVIWETTASVIAPVLFGFVHCCLQEAQKKGIKRLYFVARDGQILHKIAEVICRNWNYDIDCRYLYGSRQAWNAPALQEIGETELTWIFNNTTFLSIDAVCERVNIKPTQIQEVLNRYSFGTANWNLNLDSEERERLKQVFVEQEVVDVILAAATTYREKAIGYFRQEQLDDGLPYAIVDVGWTGSSLRSFSKVLQSAGFYPQSGTRGFFFALEKRVKASTLDQLLAYFYDAEAPVGNRADTCQYRCLLELFVSADHGGTKEYDWNGDRYFPVLRYQKNEIAINWGLYVLHDAAVEFANQFTSNLTPQECSIDLFLKATDILIEEFVNNPSIQEAKTFGSFLIAEDQGEKTLYELAPAYTLIDCIKLITRGRHPHGNIWLPASLARTNPILRTFLNSKAVSMTHNIRVLGSRLRRNILSKQVSGTV</sequence>
<name>A0A433V2C5_9CYAN</name>
<dbReference type="OrthoDB" id="9816564at2"/>
<dbReference type="Gene3D" id="3.40.50.1000">
    <property type="entry name" value="HAD superfamily/HAD-like"/>
    <property type="match status" value="1"/>
</dbReference>
<dbReference type="EMBL" id="RSCL01000025">
    <property type="protein sequence ID" value="RUT00240.1"/>
    <property type="molecule type" value="Genomic_DNA"/>
</dbReference>
<dbReference type="InterPro" id="IPR036412">
    <property type="entry name" value="HAD-like_sf"/>
</dbReference>